<keyword evidence="3" id="KW-1185">Reference proteome</keyword>
<evidence type="ECO:0000259" key="1">
    <source>
        <dbReference type="Pfam" id="PF06114"/>
    </source>
</evidence>
<dbReference type="Pfam" id="PF06114">
    <property type="entry name" value="Peptidase_M78"/>
    <property type="match status" value="1"/>
</dbReference>
<gene>
    <name evidence="2" type="ordered locus">Jden_2128</name>
</gene>
<evidence type="ECO:0000313" key="3">
    <source>
        <dbReference type="Proteomes" id="UP000000628"/>
    </source>
</evidence>
<dbReference type="EMBL" id="CP001706">
    <property type="protein sequence ID" value="ACV09765.1"/>
    <property type="molecule type" value="Genomic_DNA"/>
</dbReference>
<proteinExistence type="predicted"/>
<dbReference type="AlphaFoldDB" id="C7R141"/>
<dbReference type="STRING" id="471856.Jden_2128"/>
<accession>C7R141</accession>
<feature type="domain" description="IrrE N-terminal-like" evidence="1">
    <location>
        <begin position="11"/>
        <end position="115"/>
    </location>
</feature>
<protein>
    <recommendedName>
        <fullName evidence="1">IrrE N-terminal-like domain-containing protein</fullName>
    </recommendedName>
</protein>
<reference evidence="2 3" key="1">
    <citation type="journal article" date="2009" name="Stand. Genomic Sci.">
        <title>Complete genome sequence of Jonesia denitrificans type strain (Prevot 55134).</title>
        <authorList>
            <person name="Pukall R."/>
            <person name="Gehrich-Schroter G."/>
            <person name="Lapidus A."/>
            <person name="Nolan M."/>
            <person name="Glavina Del Rio T."/>
            <person name="Lucas S."/>
            <person name="Chen F."/>
            <person name="Tice H."/>
            <person name="Pitluck S."/>
            <person name="Cheng J.F."/>
            <person name="Copeland A."/>
            <person name="Saunders E."/>
            <person name="Brettin T."/>
            <person name="Detter J.C."/>
            <person name="Bruce D."/>
            <person name="Goodwin L."/>
            <person name="Pati A."/>
            <person name="Ivanova N."/>
            <person name="Mavromatis K."/>
            <person name="Ovchinnikova G."/>
            <person name="Chen A."/>
            <person name="Palaniappan K."/>
            <person name="Land M."/>
            <person name="Hauser L."/>
            <person name="Chang Y.J."/>
            <person name="Jeffries C.D."/>
            <person name="Chain P."/>
            <person name="Goker M."/>
            <person name="Bristow J."/>
            <person name="Eisen J.A."/>
            <person name="Markowitz V."/>
            <person name="Hugenholtz P."/>
            <person name="Kyrpides N.C."/>
            <person name="Klenk H.P."/>
            <person name="Han C."/>
        </authorList>
    </citation>
    <scope>NUCLEOTIDE SEQUENCE [LARGE SCALE GENOMIC DNA]</scope>
    <source>
        <strain evidence="3">ATCC 14870 / DSM 20603 / BCRC 15368 / CIP 55.134 / JCM 11481 / NBRC 15587 / NCTC 10816 / Prevot 55134</strain>
    </source>
</reference>
<dbReference type="Proteomes" id="UP000000628">
    <property type="component" value="Chromosome"/>
</dbReference>
<dbReference type="OrthoDB" id="9793864at2"/>
<sequence>MQKLMEHAALLGCRVYFLPLHEGMYGYLATGQDVVINSRLPEGFQREVLAHELGHVHYGHDLRTRHDSPRDETRADMYAARLLIEPIEYAIAESLHDGCHPSIAGELRVSRKMLKIWLQWMKGKAA</sequence>
<dbReference type="eggNOG" id="COG2856">
    <property type="taxonomic scope" value="Bacteria"/>
</dbReference>
<dbReference type="RefSeq" id="WP_015772393.1">
    <property type="nucleotide sequence ID" value="NC_013174.1"/>
</dbReference>
<dbReference type="Gene3D" id="1.10.10.2910">
    <property type="match status" value="1"/>
</dbReference>
<dbReference type="KEGG" id="jde:Jden_2128"/>
<dbReference type="InterPro" id="IPR010359">
    <property type="entry name" value="IrrE_HExxH"/>
</dbReference>
<dbReference type="HOGENOM" id="CLU_134881_1_1_11"/>
<organism evidence="2 3">
    <name type="scientific">Jonesia denitrificans (strain ATCC 14870 / DSM 20603 / BCRC 15368 / CIP 55.134 / JCM 11481 / NBRC 15587 / NCTC 10816 / Prevot 55134)</name>
    <name type="common">Listeria denitrificans</name>
    <dbReference type="NCBI Taxonomy" id="471856"/>
    <lineage>
        <taxon>Bacteria</taxon>
        <taxon>Bacillati</taxon>
        <taxon>Actinomycetota</taxon>
        <taxon>Actinomycetes</taxon>
        <taxon>Micrococcales</taxon>
        <taxon>Jonesiaceae</taxon>
        <taxon>Jonesia</taxon>
    </lineage>
</organism>
<evidence type="ECO:0000313" key="2">
    <source>
        <dbReference type="EMBL" id="ACV09765.1"/>
    </source>
</evidence>
<name>C7R141_JONDD</name>